<protein>
    <submittedName>
        <fullName evidence="1">(Mediterranean fruit fly) hypothetical protein</fullName>
    </submittedName>
</protein>
<sequence length="178" mass="19733">MHGHRLVSTTVFGWCQSPKKIGELAGEITNLKLSLTAIEQRVSVVEYSCAKVSSLDGEPAAQLKELQSSAVATDIIINGILQSAGENLANVFEKLCSDVNHKKLPIRDAFRLRNVKDKVRNNNNHAPIVVELFSLPDRAQLFKSIYSLCKSRNKFLSLSDVDQPGYGKVYVHESLPRV</sequence>
<dbReference type="Proteomes" id="UP000606786">
    <property type="component" value="Unassembled WGS sequence"/>
</dbReference>
<proteinExistence type="predicted"/>
<dbReference type="EMBL" id="CAJHJT010000056">
    <property type="protein sequence ID" value="CAD7015140.1"/>
    <property type="molecule type" value="Genomic_DNA"/>
</dbReference>
<organism evidence="1 2">
    <name type="scientific">Ceratitis capitata</name>
    <name type="common">Mediterranean fruit fly</name>
    <name type="synonym">Tephritis capitata</name>
    <dbReference type="NCBI Taxonomy" id="7213"/>
    <lineage>
        <taxon>Eukaryota</taxon>
        <taxon>Metazoa</taxon>
        <taxon>Ecdysozoa</taxon>
        <taxon>Arthropoda</taxon>
        <taxon>Hexapoda</taxon>
        <taxon>Insecta</taxon>
        <taxon>Pterygota</taxon>
        <taxon>Neoptera</taxon>
        <taxon>Endopterygota</taxon>
        <taxon>Diptera</taxon>
        <taxon>Brachycera</taxon>
        <taxon>Muscomorpha</taxon>
        <taxon>Tephritoidea</taxon>
        <taxon>Tephritidae</taxon>
        <taxon>Ceratitis</taxon>
        <taxon>Ceratitis</taxon>
    </lineage>
</organism>
<comment type="caution">
    <text evidence="1">The sequence shown here is derived from an EMBL/GenBank/DDBJ whole genome shotgun (WGS) entry which is preliminary data.</text>
</comment>
<evidence type="ECO:0000313" key="1">
    <source>
        <dbReference type="EMBL" id="CAD7015140.1"/>
    </source>
</evidence>
<accession>A0A811VIN3</accession>
<reference evidence="1" key="1">
    <citation type="submission" date="2020-11" db="EMBL/GenBank/DDBJ databases">
        <authorList>
            <person name="Whitehead M."/>
        </authorList>
    </citation>
    <scope>NUCLEOTIDE SEQUENCE</scope>
    <source>
        <strain evidence="1">EGII</strain>
    </source>
</reference>
<name>A0A811VIN3_CERCA</name>
<gene>
    <name evidence="1" type="ORF">CCAP1982_LOCUS23090</name>
</gene>
<dbReference type="AlphaFoldDB" id="A0A811VIN3"/>
<evidence type="ECO:0000313" key="2">
    <source>
        <dbReference type="Proteomes" id="UP000606786"/>
    </source>
</evidence>
<keyword evidence="2" id="KW-1185">Reference proteome</keyword>